<dbReference type="GO" id="GO:0016020">
    <property type="term" value="C:membrane"/>
    <property type="evidence" value="ECO:0007669"/>
    <property type="project" value="UniProtKB-SubCell"/>
</dbReference>
<evidence type="ECO:0000256" key="5">
    <source>
        <dbReference type="SAM" id="Phobius"/>
    </source>
</evidence>
<feature type="transmembrane region" description="Helical" evidence="5">
    <location>
        <begin position="78"/>
        <end position="98"/>
    </location>
</feature>
<protein>
    <submittedName>
        <fullName evidence="6">RTM1-like protein, putative</fullName>
    </submittedName>
</protein>
<feature type="transmembrane region" description="Helical" evidence="5">
    <location>
        <begin position="235"/>
        <end position="255"/>
    </location>
</feature>
<evidence type="ECO:0000313" key="6">
    <source>
        <dbReference type="EMBL" id="GFF24890.1"/>
    </source>
</evidence>
<name>A0A8H3RME1_9EURO</name>
<dbReference type="EMBL" id="BLKC01000005">
    <property type="protein sequence ID" value="GFF24890.1"/>
    <property type="molecule type" value="Genomic_DNA"/>
</dbReference>
<comment type="caution">
    <text evidence="6">The sequence shown here is derived from an EMBL/GenBank/DDBJ whole genome shotgun (WGS) entry which is preliminary data.</text>
</comment>
<evidence type="ECO:0000313" key="7">
    <source>
        <dbReference type="Proteomes" id="UP000465221"/>
    </source>
</evidence>
<dbReference type="InterPro" id="IPR007568">
    <property type="entry name" value="RTA1"/>
</dbReference>
<feature type="transmembrane region" description="Helical" evidence="5">
    <location>
        <begin position="43"/>
        <end position="66"/>
    </location>
</feature>
<dbReference type="Proteomes" id="UP000465221">
    <property type="component" value="Unassembled WGS sequence"/>
</dbReference>
<dbReference type="PANTHER" id="PTHR31465:SF1">
    <property type="entry name" value="PROTEIN RTA1-RELATED"/>
    <property type="match status" value="1"/>
</dbReference>
<proteinExistence type="predicted"/>
<reference evidence="6 7" key="1">
    <citation type="submission" date="2020-01" db="EMBL/GenBank/DDBJ databases">
        <title>Draft genome sequence of Aspergillus udagawae IFM 46972.</title>
        <authorList>
            <person name="Takahashi H."/>
            <person name="Yaguchi T."/>
        </authorList>
    </citation>
    <scope>NUCLEOTIDE SEQUENCE [LARGE SCALE GENOMIC DNA]</scope>
    <source>
        <strain evidence="6 7">IFM 46972</strain>
    </source>
</reference>
<keyword evidence="2 5" id="KW-0812">Transmembrane</keyword>
<feature type="transmembrane region" description="Helical" evidence="5">
    <location>
        <begin position="119"/>
        <end position="143"/>
    </location>
</feature>
<accession>A0A8H3RME1</accession>
<evidence type="ECO:0000256" key="4">
    <source>
        <dbReference type="ARBA" id="ARBA00023136"/>
    </source>
</evidence>
<dbReference type="PANTHER" id="PTHR31465">
    <property type="entry name" value="PROTEIN RTA1-RELATED"/>
    <property type="match status" value="1"/>
</dbReference>
<evidence type="ECO:0000256" key="1">
    <source>
        <dbReference type="ARBA" id="ARBA00004141"/>
    </source>
</evidence>
<feature type="transmembrane region" description="Helical" evidence="5">
    <location>
        <begin position="16"/>
        <end position="36"/>
    </location>
</feature>
<evidence type="ECO:0000256" key="3">
    <source>
        <dbReference type="ARBA" id="ARBA00022989"/>
    </source>
</evidence>
<organism evidence="6 7">
    <name type="scientific">Aspergillus udagawae</name>
    <dbReference type="NCBI Taxonomy" id="91492"/>
    <lineage>
        <taxon>Eukaryota</taxon>
        <taxon>Fungi</taxon>
        <taxon>Dikarya</taxon>
        <taxon>Ascomycota</taxon>
        <taxon>Pezizomycotina</taxon>
        <taxon>Eurotiomycetes</taxon>
        <taxon>Eurotiomycetidae</taxon>
        <taxon>Eurotiales</taxon>
        <taxon>Aspergillaceae</taxon>
        <taxon>Aspergillus</taxon>
        <taxon>Aspergillus subgen. Fumigati</taxon>
    </lineage>
</organism>
<keyword evidence="4 5" id="KW-0472">Membrane</keyword>
<sequence length="286" mass="31949">MATEPPSFKLYRYDPSVGAAVAFILLFIVSSCIHTYQLARTRTWFFVPFVLGGYFEWVGYIGRAVSGTQSPNWTVKPYIQQTLLLLIAPTLFAASIYMELSRIVVLTDGENYCWIKRRWLTKIFLLGDIISFLMQGAGGGIMASGSASALSTGEHIVIAGLIIQLIFFSLFALTSVRFHVAMRSGPSQKVVHSQPPWEKHIYALYAGSFLIFIRSLFRLIEYAQGNDGYLVSHEGYMYVFDGFLMLLTMTVFAWIHPSEVNALLNPGKKGISCVFSVYSVGSRLQG</sequence>
<feature type="transmembrane region" description="Helical" evidence="5">
    <location>
        <begin position="155"/>
        <end position="180"/>
    </location>
</feature>
<gene>
    <name evidence="6" type="ORF">IFM46972_01217</name>
</gene>
<comment type="subcellular location">
    <subcellularLocation>
        <location evidence="1">Membrane</location>
        <topology evidence="1">Multi-pass membrane protein</topology>
    </subcellularLocation>
</comment>
<dbReference type="Pfam" id="PF04479">
    <property type="entry name" value="RTA1"/>
    <property type="match status" value="1"/>
</dbReference>
<keyword evidence="3 5" id="KW-1133">Transmembrane helix</keyword>
<feature type="transmembrane region" description="Helical" evidence="5">
    <location>
        <begin position="201"/>
        <end position="220"/>
    </location>
</feature>
<dbReference type="AlphaFoldDB" id="A0A8H3RME1"/>
<evidence type="ECO:0000256" key="2">
    <source>
        <dbReference type="ARBA" id="ARBA00022692"/>
    </source>
</evidence>